<evidence type="ECO:0000313" key="1">
    <source>
        <dbReference type="EMBL" id="KAI4321278.1"/>
    </source>
</evidence>
<keyword evidence="2" id="KW-1185">Reference proteome</keyword>
<sequence>MGRLAVAPQSGICCLMEGGVVGTENLALEELDLGFWRLFEDAAASGLALKATAEAEVGKPEVSILWELSSGKEGTRGLLSDSMREWLLSTGVWGAIVFLPEEARKTL</sequence>
<proteinExistence type="predicted"/>
<gene>
    <name evidence="1" type="ORF">MLD38_034678</name>
</gene>
<protein>
    <submittedName>
        <fullName evidence="1">Uncharacterized protein</fullName>
    </submittedName>
</protein>
<organism evidence="1 2">
    <name type="scientific">Melastoma candidum</name>
    <dbReference type="NCBI Taxonomy" id="119954"/>
    <lineage>
        <taxon>Eukaryota</taxon>
        <taxon>Viridiplantae</taxon>
        <taxon>Streptophyta</taxon>
        <taxon>Embryophyta</taxon>
        <taxon>Tracheophyta</taxon>
        <taxon>Spermatophyta</taxon>
        <taxon>Magnoliopsida</taxon>
        <taxon>eudicotyledons</taxon>
        <taxon>Gunneridae</taxon>
        <taxon>Pentapetalae</taxon>
        <taxon>rosids</taxon>
        <taxon>malvids</taxon>
        <taxon>Myrtales</taxon>
        <taxon>Melastomataceae</taxon>
        <taxon>Melastomatoideae</taxon>
        <taxon>Melastomateae</taxon>
        <taxon>Melastoma</taxon>
    </lineage>
</organism>
<accession>A0ACB9MB82</accession>
<reference evidence="2" key="1">
    <citation type="journal article" date="2023" name="Front. Plant Sci.">
        <title>Chromosomal-level genome assembly of Melastoma candidum provides insights into trichome evolution.</title>
        <authorList>
            <person name="Zhong Y."/>
            <person name="Wu W."/>
            <person name="Sun C."/>
            <person name="Zou P."/>
            <person name="Liu Y."/>
            <person name="Dai S."/>
            <person name="Zhou R."/>
        </authorList>
    </citation>
    <scope>NUCLEOTIDE SEQUENCE [LARGE SCALE GENOMIC DNA]</scope>
</reference>
<name>A0ACB9MB82_9MYRT</name>
<dbReference type="Proteomes" id="UP001057402">
    <property type="component" value="Chromosome 10"/>
</dbReference>
<comment type="caution">
    <text evidence="1">The sequence shown here is derived from an EMBL/GenBank/DDBJ whole genome shotgun (WGS) entry which is preliminary data.</text>
</comment>
<dbReference type="EMBL" id="CM042889">
    <property type="protein sequence ID" value="KAI4321278.1"/>
    <property type="molecule type" value="Genomic_DNA"/>
</dbReference>
<evidence type="ECO:0000313" key="2">
    <source>
        <dbReference type="Proteomes" id="UP001057402"/>
    </source>
</evidence>